<evidence type="ECO:0000256" key="1">
    <source>
        <dbReference type="SAM" id="MobiDB-lite"/>
    </source>
</evidence>
<feature type="region of interest" description="Disordered" evidence="1">
    <location>
        <begin position="1"/>
        <end position="23"/>
    </location>
</feature>
<accession>A0A553HLU7</accession>
<dbReference type="OrthoDB" id="5030973at2759"/>
<evidence type="ECO:0000313" key="2">
    <source>
        <dbReference type="EMBL" id="TRX88929.1"/>
    </source>
</evidence>
<organism evidence="2 3">
    <name type="scientific">Xylaria flabelliformis</name>
    <dbReference type="NCBI Taxonomy" id="2512241"/>
    <lineage>
        <taxon>Eukaryota</taxon>
        <taxon>Fungi</taxon>
        <taxon>Dikarya</taxon>
        <taxon>Ascomycota</taxon>
        <taxon>Pezizomycotina</taxon>
        <taxon>Sordariomycetes</taxon>
        <taxon>Xylariomycetidae</taxon>
        <taxon>Xylariales</taxon>
        <taxon>Xylariaceae</taxon>
        <taxon>Xylaria</taxon>
    </lineage>
</organism>
<reference evidence="3" key="1">
    <citation type="submission" date="2019-06" db="EMBL/GenBank/DDBJ databases">
        <title>Draft genome sequence of the griseofulvin-producing fungus Xylaria cubensis strain G536.</title>
        <authorList>
            <person name="Mead M.E."/>
            <person name="Raja H.A."/>
            <person name="Steenwyk J.L."/>
            <person name="Knowles S.L."/>
            <person name="Oberlies N.H."/>
            <person name="Rokas A."/>
        </authorList>
    </citation>
    <scope>NUCLEOTIDE SEQUENCE [LARGE SCALE GENOMIC DNA]</scope>
    <source>
        <strain evidence="3">G536</strain>
    </source>
</reference>
<sequence>MLDNNEYDSFDDSDEENDYPEMGNSASFELSEMIGGDAQDHGALKSFETKDGSLIYWKDDKTYFTISVERLLQADGYADSTKQQRLTLFVLKIVLACNSDSRIKRAVFNMNFEDMPEKSNNAKTGNAMVKPEIMAWAPFDSMDKNNQIEAKKMKKRKGGLEFGGGGAGVDAKGMTEYESSIEWTATYWETGHSFPTFGGDQTRTGVRWVLNANPKDTQGLPPKLIVGILLSRHSDEPYLANFDINVTGGFFHDLRKGIEKTFGRKPDVTKPYKVQPSKEPIWLATGLKMMNRINLGSMMDLQGKGEDLVLVWNNEEEGQKKNFEALGEDGAAVTLESVASGDE</sequence>
<proteinExistence type="predicted"/>
<comment type="caution">
    <text evidence="2">The sequence shown here is derived from an EMBL/GenBank/DDBJ whole genome shotgun (WGS) entry which is preliminary data.</text>
</comment>
<dbReference type="Proteomes" id="UP000319160">
    <property type="component" value="Unassembled WGS sequence"/>
</dbReference>
<evidence type="ECO:0000313" key="3">
    <source>
        <dbReference type="Proteomes" id="UP000319160"/>
    </source>
</evidence>
<dbReference type="EMBL" id="VFLP01000077">
    <property type="protein sequence ID" value="TRX88929.1"/>
    <property type="molecule type" value="Genomic_DNA"/>
</dbReference>
<dbReference type="AlphaFoldDB" id="A0A553HLU7"/>
<name>A0A553HLU7_9PEZI</name>
<protein>
    <submittedName>
        <fullName evidence="2">Uncharacterized protein</fullName>
    </submittedName>
</protein>
<keyword evidence="3" id="KW-1185">Reference proteome</keyword>
<feature type="compositionally biased region" description="Acidic residues" evidence="1">
    <location>
        <begin position="1"/>
        <end position="19"/>
    </location>
</feature>
<gene>
    <name evidence="2" type="ORF">FHL15_010157</name>
</gene>